<sequence>MGFNTQTAEAIATRLAQRPNPDPFPGTLLKYAEAHVRSPFQHSELSAAQDLMTKVGLTERLANCLPNPKCEDVTGTETLAFWVIDTIQVDVEGMTDIVGRLEERGASMKDDRRNRSSVPSVLRSSQTAAYGAMEMMQRGHIRRPTPFAVAKSVRAR</sequence>
<accession>M2N1U2</accession>
<evidence type="ECO:0000313" key="1">
    <source>
        <dbReference type="EMBL" id="EMC97893.1"/>
    </source>
</evidence>
<dbReference type="OrthoDB" id="3762912at2759"/>
<name>M2N1U2_BAUPA</name>
<dbReference type="GeneID" id="19114013"/>
<gene>
    <name evidence="1" type="ORF">BAUCODRAFT_407009</name>
</gene>
<keyword evidence="2" id="KW-1185">Reference proteome</keyword>
<dbReference type="Proteomes" id="UP000011761">
    <property type="component" value="Unassembled WGS sequence"/>
</dbReference>
<dbReference type="AlphaFoldDB" id="M2N1U2"/>
<reference evidence="1 2" key="1">
    <citation type="journal article" date="2012" name="PLoS Pathog.">
        <title>Diverse lifestyles and strategies of plant pathogenesis encoded in the genomes of eighteen Dothideomycetes fungi.</title>
        <authorList>
            <person name="Ohm R.A."/>
            <person name="Feau N."/>
            <person name="Henrissat B."/>
            <person name="Schoch C.L."/>
            <person name="Horwitz B.A."/>
            <person name="Barry K.W."/>
            <person name="Condon B.J."/>
            <person name="Copeland A.C."/>
            <person name="Dhillon B."/>
            <person name="Glaser F."/>
            <person name="Hesse C.N."/>
            <person name="Kosti I."/>
            <person name="LaButti K."/>
            <person name="Lindquist E.A."/>
            <person name="Lucas S."/>
            <person name="Salamov A.A."/>
            <person name="Bradshaw R.E."/>
            <person name="Ciuffetti L."/>
            <person name="Hamelin R.C."/>
            <person name="Kema G.H.J."/>
            <person name="Lawrence C."/>
            <person name="Scott J.A."/>
            <person name="Spatafora J.W."/>
            <person name="Turgeon B.G."/>
            <person name="de Wit P.J.G.M."/>
            <person name="Zhong S."/>
            <person name="Goodwin S.B."/>
            <person name="Grigoriev I.V."/>
        </authorList>
    </citation>
    <scope>NUCLEOTIDE SEQUENCE [LARGE SCALE GENOMIC DNA]</scope>
    <source>
        <strain evidence="1 2">UAMH 10762</strain>
    </source>
</reference>
<evidence type="ECO:0000313" key="2">
    <source>
        <dbReference type="Proteomes" id="UP000011761"/>
    </source>
</evidence>
<dbReference type="EMBL" id="KB445553">
    <property type="protein sequence ID" value="EMC97893.1"/>
    <property type="molecule type" value="Genomic_DNA"/>
</dbReference>
<dbReference type="RefSeq" id="XP_007674783.1">
    <property type="nucleotide sequence ID" value="XM_007676593.1"/>
</dbReference>
<protein>
    <submittedName>
        <fullName evidence="1">Uncharacterized protein</fullName>
    </submittedName>
</protein>
<dbReference type="HOGENOM" id="CLU_1686237_0_0_1"/>
<organism evidence="1 2">
    <name type="scientific">Baudoinia panamericana (strain UAMH 10762)</name>
    <name type="common">Angels' share fungus</name>
    <name type="synonym">Baudoinia compniacensis (strain UAMH 10762)</name>
    <dbReference type="NCBI Taxonomy" id="717646"/>
    <lineage>
        <taxon>Eukaryota</taxon>
        <taxon>Fungi</taxon>
        <taxon>Dikarya</taxon>
        <taxon>Ascomycota</taxon>
        <taxon>Pezizomycotina</taxon>
        <taxon>Dothideomycetes</taxon>
        <taxon>Dothideomycetidae</taxon>
        <taxon>Mycosphaerellales</taxon>
        <taxon>Teratosphaeriaceae</taxon>
        <taxon>Baudoinia</taxon>
    </lineage>
</organism>
<dbReference type="KEGG" id="bcom:BAUCODRAFT_407009"/>
<proteinExistence type="predicted"/>